<evidence type="ECO:0000313" key="2">
    <source>
        <dbReference type="EMBL" id="SVE45134.1"/>
    </source>
</evidence>
<dbReference type="EMBL" id="UINC01218207">
    <property type="protein sequence ID" value="SVE45134.1"/>
    <property type="molecule type" value="Genomic_DNA"/>
</dbReference>
<proteinExistence type="predicted"/>
<feature type="non-terminal residue" evidence="2">
    <location>
        <position position="1"/>
    </location>
</feature>
<dbReference type="Gene3D" id="1.20.120.1200">
    <property type="entry name" value="NADH-ubiquinone/plastoquinone oxidoreductase chain 6, subunit NuoJ"/>
    <property type="match status" value="1"/>
</dbReference>
<dbReference type="PANTHER" id="PTHR33269:SF17">
    <property type="entry name" value="NADH-UBIQUINONE OXIDOREDUCTASE CHAIN 6"/>
    <property type="match status" value="1"/>
</dbReference>
<dbReference type="InterPro" id="IPR042106">
    <property type="entry name" value="Nuo/plastoQ_OxRdtase_6_NuoJ"/>
</dbReference>
<keyword evidence="1" id="KW-0472">Membrane</keyword>
<organism evidence="2">
    <name type="scientific">marine metagenome</name>
    <dbReference type="NCBI Taxonomy" id="408172"/>
    <lineage>
        <taxon>unclassified sequences</taxon>
        <taxon>metagenomes</taxon>
        <taxon>ecological metagenomes</taxon>
    </lineage>
</organism>
<protein>
    <recommendedName>
        <fullName evidence="3">NADH-quinone oxidoreductase subunit J</fullName>
    </recommendedName>
</protein>
<evidence type="ECO:0000256" key="1">
    <source>
        <dbReference type="SAM" id="Phobius"/>
    </source>
</evidence>
<dbReference type="Pfam" id="PF00499">
    <property type="entry name" value="Oxidored_q3"/>
    <property type="match status" value="1"/>
</dbReference>
<sequence length="127" mass="13651">AGIYFMFNYNFLAAVQLTVYAGGIVVLIIFSILLTHQINTNLDKINVKKIALGIISSGLGIFLVLSTLNNFQFVASNNQATDSSIHGIGRALLSYSDNGYILPFEVISVLLLAAMIGAIVIAKKEEA</sequence>
<dbReference type="InterPro" id="IPR001457">
    <property type="entry name" value="NADH_UbQ/plastoQ_OxRdtase_su6"/>
</dbReference>
<accession>A0A383DLC8</accession>
<keyword evidence="1" id="KW-0812">Transmembrane</keyword>
<feature type="transmembrane region" description="Helical" evidence="1">
    <location>
        <begin position="100"/>
        <end position="122"/>
    </location>
</feature>
<dbReference type="PANTHER" id="PTHR33269">
    <property type="entry name" value="NADH-UBIQUINONE OXIDOREDUCTASE CHAIN 6"/>
    <property type="match status" value="1"/>
</dbReference>
<dbReference type="AlphaFoldDB" id="A0A383DLC8"/>
<gene>
    <name evidence="2" type="ORF">METZ01_LOCUS497988</name>
</gene>
<keyword evidence="1" id="KW-1133">Transmembrane helix</keyword>
<feature type="transmembrane region" description="Helical" evidence="1">
    <location>
        <begin position="12"/>
        <end position="38"/>
    </location>
</feature>
<reference evidence="2" key="1">
    <citation type="submission" date="2018-05" db="EMBL/GenBank/DDBJ databases">
        <authorList>
            <person name="Lanie J.A."/>
            <person name="Ng W.-L."/>
            <person name="Kazmierczak K.M."/>
            <person name="Andrzejewski T.M."/>
            <person name="Davidsen T.M."/>
            <person name="Wayne K.J."/>
            <person name="Tettelin H."/>
            <person name="Glass J.I."/>
            <person name="Rusch D."/>
            <person name="Podicherti R."/>
            <person name="Tsui H.-C.T."/>
            <person name="Winkler M.E."/>
        </authorList>
    </citation>
    <scope>NUCLEOTIDE SEQUENCE</scope>
</reference>
<feature type="transmembrane region" description="Helical" evidence="1">
    <location>
        <begin position="50"/>
        <end position="68"/>
    </location>
</feature>
<name>A0A383DLC8_9ZZZZ</name>
<evidence type="ECO:0008006" key="3">
    <source>
        <dbReference type="Google" id="ProtNLM"/>
    </source>
</evidence>
<dbReference type="GO" id="GO:0008137">
    <property type="term" value="F:NADH dehydrogenase (ubiquinone) activity"/>
    <property type="evidence" value="ECO:0007669"/>
    <property type="project" value="InterPro"/>
</dbReference>